<dbReference type="Gene3D" id="2.120.10.30">
    <property type="entry name" value="TolB, C-terminal domain"/>
    <property type="match status" value="1"/>
</dbReference>
<comment type="caution">
    <text evidence="1">The sequence shown here is derived from an EMBL/GenBank/DDBJ whole genome shotgun (WGS) entry which is preliminary data.</text>
</comment>
<dbReference type="Proteomes" id="UP000323258">
    <property type="component" value="Unassembled WGS sequence"/>
</dbReference>
<dbReference type="AlphaFoldDB" id="A0A5D4GTZ6"/>
<dbReference type="RefSeq" id="WP_148915565.1">
    <property type="nucleotide sequence ID" value="NZ_VSZS01000064.1"/>
</dbReference>
<reference evidence="1 2" key="1">
    <citation type="submission" date="2019-08" db="EMBL/GenBank/DDBJ databases">
        <authorList>
            <person name="Seo Y.L."/>
        </authorList>
    </citation>
    <scope>NUCLEOTIDE SEQUENCE [LARGE SCALE GENOMIC DNA]</scope>
    <source>
        <strain evidence="1 2">MaA-C15</strain>
    </source>
</reference>
<dbReference type="PANTHER" id="PTHR10426:SF88">
    <property type="entry name" value="ADIPOCYTE PLASMA MEMBRANE-ASSOCIATED PROTEIN HEMOMUCIN-RELATED"/>
    <property type="match status" value="1"/>
</dbReference>
<protein>
    <submittedName>
        <fullName evidence="1">Strictosidine synthase</fullName>
    </submittedName>
</protein>
<proteinExistence type="predicted"/>
<dbReference type="OrthoDB" id="8872498at2"/>
<dbReference type="SUPFAM" id="SSF63829">
    <property type="entry name" value="Calcium-dependent phosphotriesterase"/>
    <property type="match status" value="1"/>
</dbReference>
<accession>A0A5D4GTZ6</accession>
<keyword evidence="2" id="KW-1185">Reference proteome</keyword>
<evidence type="ECO:0000313" key="2">
    <source>
        <dbReference type="Proteomes" id="UP000323258"/>
    </source>
</evidence>
<dbReference type="InterPro" id="IPR011042">
    <property type="entry name" value="6-blade_b-propeller_TolB-like"/>
</dbReference>
<organism evidence="1 2">
    <name type="scientific">Neoaquamicrobium microcysteis</name>
    <dbReference type="NCBI Taxonomy" id="2682781"/>
    <lineage>
        <taxon>Bacteria</taxon>
        <taxon>Pseudomonadati</taxon>
        <taxon>Pseudomonadota</taxon>
        <taxon>Alphaproteobacteria</taxon>
        <taxon>Hyphomicrobiales</taxon>
        <taxon>Phyllobacteriaceae</taxon>
        <taxon>Neoaquamicrobium</taxon>
    </lineage>
</organism>
<dbReference type="GO" id="GO:0016787">
    <property type="term" value="F:hydrolase activity"/>
    <property type="evidence" value="ECO:0007669"/>
    <property type="project" value="TreeGrafter"/>
</dbReference>
<dbReference type="EMBL" id="VSZS01000064">
    <property type="protein sequence ID" value="TYR31594.1"/>
    <property type="molecule type" value="Genomic_DNA"/>
</dbReference>
<evidence type="ECO:0000313" key="1">
    <source>
        <dbReference type="EMBL" id="TYR31594.1"/>
    </source>
</evidence>
<sequence length="356" mass="37089">MIAALARTLDNLLGRGEAAVTVPALDGAMRPNRRLDEAGTKLPLENVDCIAVSAGLVHASAGDHIHRLSPAKQWEATYGCGAPITAMAAVEGGLAAALATGEIVIFGGAFDGRRYDPGLACITAMVAGGGRLYVASGSATNGADDWQRDLMERNASGSVRHIDLESGEGSTLADGLAWPAGLALAGDRLIASEAWRHRLLGLPVDGGPAEVLAADLPAYPGRISATAGGYWLAGFAPRSQLVEFVLREPAYRRRMLAEVPQPFWVAPTLRSGRSFYEPLQGGGVKHLGLLKPWAPTMSAGLCVRFDEGLRPQSSLHSRADGATHGITSVIEHDGHVFAASRGDGVVVALHAMGEAA</sequence>
<name>A0A5D4GTZ6_9HYPH</name>
<reference evidence="1 2" key="2">
    <citation type="submission" date="2019-09" db="EMBL/GenBank/DDBJ databases">
        <title>Mesorhizobium sp. MaA-C15 isolated from Microcystis aeruginosa.</title>
        <authorList>
            <person name="Jeong S.E."/>
            <person name="Jin H.M."/>
            <person name="Jeon C.O."/>
        </authorList>
    </citation>
    <scope>NUCLEOTIDE SEQUENCE [LARGE SCALE GENOMIC DNA]</scope>
    <source>
        <strain evidence="1 2">MaA-C15</strain>
    </source>
</reference>
<dbReference type="PANTHER" id="PTHR10426">
    <property type="entry name" value="STRICTOSIDINE SYNTHASE-RELATED"/>
    <property type="match status" value="1"/>
</dbReference>
<gene>
    <name evidence="1" type="ORF">FY036_15110</name>
</gene>